<protein>
    <submittedName>
        <fullName evidence="1">Uncharacterized protein</fullName>
    </submittedName>
</protein>
<gene>
    <name evidence="1" type="ORF">LZ495_25145</name>
</gene>
<organism evidence="1 2">
    <name type="scientific">Yinghuangia soli</name>
    <dbReference type="NCBI Taxonomy" id="2908204"/>
    <lineage>
        <taxon>Bacteria</taxon>
        <taxon>Bacillati</taxon>
        <taxon>Actinomycetota</taxon>
        <taxon>Actinomycetes</taxon>
        <taxon>Kitasatosporales</taxon>
        <taxon>Streptomycetaceae</taxon>
        <taxon>Yinghuangia</taxon>
    </lineage>
</organism>
<dbReference type="AlphaFoldDB" id="A0AA41Q4W4"/>
<accession>A0AA41Q4W4</accession>
<sequence length="174" mass="19657">MITSEQQDKVRGWFAGRLPEGLFTEVVEVSVDREEITVVGRIAGPELPEDASEATRDGAVDGKISEFRERTRDARIKVAREAERKFGRKVSWGVVCDDRRTLFTHIAAPVMTRLRQPERLVLDTLIAGGVARSRSEALAWCVRLVQRNADDWLTELRESLERVQEVRASGPDVE</sequence>
<dbReference type="Proteomes" id="UP001165378">
    <property type="component" value="Unassembled WGS sequence"/>
</dbReference>
<name>A0AA41Q4W4_9ACTN</name>
<keyword evidence="2" id="KW-1185">Reference proteome</keyword>
<evidence type="ECO:0000313" key="2">
    <source>
        <dbReference type="Proteomes" id="UP001165378"/>
    </source>
</evidence>
<dbReference type="EMBL" id="JAKFHA010000016">
    <property type="protein sequence ID" value="MCF2530484.1"/>
    <property type="molecule type" value="Genomic_DNA"/>
</dbReference>
<dbReference type="RefSeq" id="WP_235055144.1">
    <property type="nucleotide sequence ID" value="NZ_JAKFHA010000016.1"/>
</dbReference>
<proteinExistence type="predicted"/>
<evidence type="ECO:0000313" key="1">
    <source>
        <dbReference type="EMBL" id="MCF2530484.1"/>
    </source>
</evidence>
<comment type="caution">
    <text evidence="1">The sequence shown here is derived from an EMBL/GenBank/DDBJ whole genome shotgun (WGS) entry which is preliminary data.</text>
</comment>
<reference evidence="1" key="1">
    <citation type="submission" date="2022-01" db="EMBL/GenBank/DDBJ databases">
        <title>Genome-Based Taxonomic Classification of the Phylum Actinobacteria.</title>
        <authorList>
            <person name="Gao Y."/>
        </authorList>
    </citation>
    <scope>NUCLEOTIDE SEQUENCE</scope>
    <source>
        <strain evidence="1">KLBMP 8922</strain>
    </source>
</reference>